<proteinExistence type="predicted"/>
<sequence>MSVFDLPADGFDRRKPLYRAFDLDGETQWWTVIQALNAPGRRCTPDEERVIYAYLDRQPWAGKFWACYRATGKATIYASLPL</sequence>
<reference evidence="1" key="1">
    <citation type="submission" date="2024-10" db="EMBL/GenBank/DDBJ databases">
        <title>Genetic diversity among independent isolates of the Dolichocephalovirinae subfamily.</title>
        <authorList>
            <person name="Ely B."/>
            <person name="Thomas Q."/>
            <person name="Mohammadi T."/>
        </authorList>
    </citation>
    <scope>NUCLEOTIDE SEQUENCE</scope>
</reference>
<accession>A0AB74UN55</accession>
<evidence type="ECO:0000313" key="1">
    <source>
        <dbReference type="EMBL" id="XHV10525.1"/>
    </source>
</evidence>
<organism evidence="1">
    <name type="scientific">Caulobacter phage BL57</name>
    <dbReference type="NCBI Taxonomy" id="3348355"/>
    <lineage>
        <taxon>Viruses</taxon>
    </lineage>
</organism>
<dbReference type="EMBL" id="PQ287320">
    <property type="protein sequence ID" value="XHV10525.1"/>
    <property type="molecule type" value="Genomic_DNA"/>
</dbReference>
<protein>
    <submittedName>
        <fullName evidence="1">Uncharacterized protein</fullName>
    </submittedName>
</protein>
<gene>
    <name evidence="1" type="ORF">BL57_053</name>
</gene>
<name>A0AB74UN55_9VIRU</name>